<protein>
    <submittedName>
        <fullName evidence="2">Altered inheritance of mitochondria protein 9, mitochondrial</fullName>
    </submittedName>
</protein>
<evidence type="ECO:0000313" key="3">
    <source>
        <dbReference type="Proteomes" id="UP000623467"/>
    </source>
</evidence>
<dbReference type="Proteomes" id="UP000623467">
    <property type="component" value="Unassembled WGS sequence"/>
</dbReference>
<dbReference type="EMBL" id="JACAZH010000002">
    <property type="protein sequence ID" value="KAF7375674.1"/>
    <property type="molecule type" value="Genomic_DNA"/>
</dbReference>
<dbReference type="PANTHER" id="PTHR21310">
    <property type="entry name" value="AMINOGLYCOSIDE PHOSPHOTRANSFERASE-RELATED-RELATED"/>
    <property type="match status" value="1"/>
</dbReference>
<keyword evidence="3" id="KW-1185">Reference proteome</keyword>
<comment type="caution">
    <text evidence="2">The sequence shown here is derived from an EMBL/GenBank/DDBJ whole genome shotgun (WGS) entry which is preliminary data.</text>
</comment>
<dbReference type="OrthoDB" id="2906425at2759"/>
<dbReference type="Pfam" id="PF01636">
    <property type="entry name" value="APH"/>
    <property type="match status" value="1"/>
</dbReference>
<feature type="domain" description="Aminoglycoside phosphotransferase" evidence="1">
    <location>
        <begin position="93"/>
        <end position="314"/>
    </location>
</feature>
<dbReference type="InterPro" id="IPR002575">
    <property type="entry name" value="Aminoglycoside_PTrfase"/>
</dbReference>
<reference evidence="2" key="1">
    <citation type="submission" date="2020-05" db="EMBL/GenBank/DDBJ databases">
        <title>Mycena genomes resolve the evolution of fungal bioluminescence.</title>
        <authorList>
            <person name="Tsai I.J."/>
        </authorList>
    </citation>
    <scope>NUCLEOTIDE SEQUENCE</scope>
    <source>
        <strain evidence="2">160909Yilan</strain>
    </source>
</reference>
<dbReference type="InterPro" id="IPR011009">
    <property type="entry name" value="Kinase-like_dom_sf"/>
</dbReference>
<dbReference type="InterPro" id="IPR051678">
    <property type="entry name" value="AGP_Transferase"/>
</dbReference>
<proteinExistence type="predicted"/>
<accession>A0A8H6ZDU0</accession>
<evidence type="ECO:0000313" key="2">
    <source>
        <dbReference type="EMBL" id="KAF7375674.1"/>
    </source>
</evidence>
<dbReference type="PANTHER" id="PTHR21310:SF13">
    <property type="entry name" value="AMINOGLYCOSIDE PHOSPHOTRANSFERASE DOMAIN-CONTAINING PROTEIN"/>
    <property type="match status" value="1"/>
</dbReference>
<gene>
    <name evidence="2" type="ORF">MSAN_00456500</name>
</gene>
<sequence>MSSDAEPWLNKLAQDFKDEVTDENLLSRLASLNLSALQDQASLTSGRQCTGSYPLDRGGYNTVFVLQMKDSPDLIGRVGLFLWNYVPSDMVSEDEAATRLISEVATLAWVRKNTTIPVPKVYHYDFSPDNPVGARYMIMEMISGPTLARGWQDISPADRKKVLAEVVGWERQLLDIHFAASGSISDADGTIGPMALSSRLESNLRQPYTGPFRSTRDYLAAHCLSTQAKYRKQIEHGTAGPLTAYAIQWLDHALVGIRNLPEDDCIGNSDVGLRKETTFALFHDELEMKHVHTSPSDPTRLIGVIDWEGSRVCPVWDSRNYSTFWHDLDIQVSADVLDADEAEVLKEHRRSLLMDGAEGWPDDSRLWLQQLLKMVEQRKADMSNRDSIDEPFLEWFSWAEEAEWVQPHEIAAFRGLKRFIEESQIQPKHLPNEMQPAIETTDIAT</sequence>
<evidence type="ECO:0000259" key="1">
    <source>
        <dbReference type="Pfam" id="PF01636"/>
    </source>
</evidence>
<dbReference type="AlphaFoldDB" id="A0A8H6ZDU0"/>
<name>A0A8H6ZDU0_9AGAR</name>
<dbReference type="SUPFAM" id="SSF56112">
    <property type="entry name" value="Protein kinase-like (PK-like)"/>
    <property type="match status" value="1"/>
</dbReference>
<organism evidence="2 3">
    <name type="scientific">Mycena sanguinolenta</name>
    <dbReference type="NCBI Taxonomy" id="230812"/>
    <lineage>
        <taxon>Eukaryota</taxon>
        <taxon>Fungi</taxon>
        <taxon>Dikarya</taxon>
        <taxon>Basidiomycota</taxon>
        <taxon>Agaricomycotina</taxon>
        <taxon>Agaricomycetes</taxon>
        <taxon>Agaricomycetidae</taxon>
        <taxon>Agaricales</taxon>
        <taxon>Marasmiineae</taxon>
        <taxon>Mycenaceae</taxon>
        <taxon>Mycena</taxon>
    </lineage>
</organism>